<sequence>MAIILHAKIKNGIIETKEDLTSLGLNGENFIIEIKKSIIDELDEKLVPYKKSLIDECIKQTELGVDIE</sequence>
<organism evidence="1 2">
    <name type="scientific">Candidatus Methanofastidiosum methylothiophilum</name>
    <dbReference type="NCBI Taxonomy" id="1705564"/>
    <lineage>
        <taxon>Archaea</taxon>
        <taxon>Methanobacteriati</taxon>
        <taxon>Methanobacteriota</taxon>
        <taxon>Stenosarchaea group</taxon>
        <taxon>Candidatus Methanofastidiosia</taxon>
        <taxon>Candidatus Methanofastidiosales</taxon>
        <taxon>Candidatus Methanofastidiosaceae</taxon>
        <taxon>Candidatus Methanofastidiosum</taxon>
    </lineage>
</organism>
<comment type="caution">
    <text evidence="1">The sequence shown here is derived from an EMBL/GenBank/DDBJ whole genome shotgun (WGS) entry which is preliminary data.</text>
</comment>
<gene>
    <name evidence="1" type="ORF">AMQ74_00324</name>
</gene>
<protein>
    <submittedName>
        <fullName evidence="1">Uncharacterized protein</fullName>
    </submittedName>
</protein>
<accession>A0A150J994</accession>
<proteinExistence type="predicted"/>
<dbReference type="EMBL" id="LNGD01000010">
    <property type="protein sequence ID" value="KYC53705.1"/>
    <property type="molecule type" value="Genomic_DNA"/>
</dbReference>
<evidence type="ECO:0000313" key="1">
    <source>
        <dbReference type="EMBL" id="KYC53705.1"/>
    </source>
</evidence>
<evidence type="ECO:0000313" key="2">
    <source>
        <dbReference type="Proteomes" id="UP000075578"/>
    </source>
</evidence>
<dbReference type="Proteomes" id="UP000075578">
    <property type="component" value="Unassembled WGS sequence"/>
</dbReference>
<name>A0A150J994_9EURY</name>
<reference evidence="1 2" key="1">
    <citation type="journal article" date="2016" name="ISME J.">
        <title>Chasing the elusive Euryarchaeota class WSA2: genomes reveal a uniquely fastidious methyl-reducing methanogen.</title>
        <authorList>
            <person name="Nobu M.K."/>
            <person name="Narihiro T."/>
            <person name="Kuroda K."/>
            <person name="Mei R."/>
            <person name="Liu W.T."/>
        </authorList>
    </citation>
    <scope>NUCLEOTIDE SEQUENCE [LARGE SCALE GENOMIC DNA]</scope>
    <source>
        <strain evidence="1">U1lsi0528_Bin089</strain>
    </source>
</reference>
<dbReference type="AlphaFoldDB" id="A0A150J994"/>